<dbReference type="Proteomes" id="UP000198598">
    <property type="component" value="Unassembled WGS sequence"/>
</dbReference>
<accession>A0A1I2I0X3</accession>
<protein>
    <recommendedName>
        <fullName evidence="4">DUF2846 domain-containing protein</fullName>
    </recommendedName>
</protein>
<sequence>MNRNKFALILLFLGISQTLLFAQSTSQQTATVHLYQGKAFGLVSAKYRVYADGKLICKLGRNSHCQLSLPAGITTFTTKPRLIGIGSQPTLTLALEPGKEYYIQGDSKFELFPPNGPLVLTEVVPNSDKLEQINRSKVEAALLSSAN</sequence>
<proteinExistence type="predicted"/>
<organism evidence="2 3">
    <name type="scientific">Spirosoma endophyticum</name>
    <dbReference type="NCBI Taxonomy" id="662367"/>
    <lineage>
        <taxon>Bacteria</taxon>
        <taxon>Pseudomonadati</taxon>
        <taxon>Bacteroidota</taxon>
        <taxon>Cytophagia</taxon>
        <taxon>Cytophagales</taxon>
        <taxon>Cytophagaceae</taxon>
        <taxon>Spirosoma</taxon>
    </lineage>
</organism>
<keyword evidence="3" id="KW-1185">Reference proteome</keyword>
<dbReference type="OrthoDB" id="958469at2"/>
<name>A0A1I2I0X3_9BACT</name>
<dbReference type="AlphaFoldDB" id="A0A1I2I0X3"/>
<gene>
    <name evidence="2" type="ORF">SAMN05216167_1517</name>
</gene>
<reference evidence="2 3" key="1">
    <citation type="submission" date="2016-10" db="EMBL/GenBank/DDBJ databases">
        <authorList>
            <person name="de Groot N.N."/>
        </authorList>
    </citation>
    <scope>NUCLEOTIDE SEQUENCE [LARGE SCALE GENOMIC DNA]</scope>
    <source>
        <strain evidence="2 3">DSM 26130</strain>
    </source>
</reference>
<evidence type="ECO:0008006" key="4">
    <source>
        <dbReference type="Google" id="ProtNLM"/>
    </source>
</evidence>
<dbReference type="RefSeq" id="WP_093835226.1">
    <property type="nucleotide sequence ID" value="NZ_FOLQ01000051.1"/>
</dbReference>
<evidence type="ECO:0000256" key="1">
    <source>
        <dbReference type="SAM" id="SignalP"/>
    </source>
</evidence>
<feature type="signal peptide" evidence="1">
    <location>
        <begin position="1"/>
        <end position="22"/>
    </location>
</feature>
<evidence type="ECO:0000313" key="3">
    <source>
        <dbReference type="Proteomes" id="UP000198598"/>
    </source>
</evidence>
<dbReference type="EMBL" id="FOLQ01000051">
    <property type="protein sequence ID" value="SFF34546.1"/>
    <property type="molecule type" value="Genomic_DNA"/>
</dbReference>
<evidence type="ECO:0000313" key="2">
    <source>
        <dbReference type="EMBL" id="SFF34546.1"/>
    </source>
</evidence>
<keyword evidence="1" id="KW-0732">Signal</keyword>
<feature type="chain" id="PRO_5011629764" description="DUF2846 domain-containing protein" evidence="1">
    <location>
        <begin position="23"/>
        <end position="147"/>
    </location>
</feature>